<dbReference type="KEGG" id="vg:80540797"/>
<keyword evidence="2" id="KW-1185">Reference proteome</keyword>
<dbReference type="EMBL" id="AP018495">
    <property type="protein sequence ID" value="BBI30445.1"/>
    <property type="molecule type" value="Genomic_DNA"/>
</dbReference>
<accession>A0A3T1CXC6</accession>
<sequence length="61" mass="7228">MQNDETALPMPVFPTRFVSKKQIAQPHENIKLKHREAKKQRRPTRSHHLLFDQPSLFVVPQ</sequence>
<proteinExistence type="predicted"/>
<evidence type="ECO:0000313" key="2">
    <source>
        <dbReference type="Proteomes" id="UP001161669"/>
    </source>
</evidence>
<protein>
    <submittedName>
        <fullName evidence="1">Uncharacterized protein</fullName>
    </submittedName>
</protein>
<organism evidence="1 2">
    <name type="scientific">Acanthamoeba castellanii medusavirus J1</name>
    <dbReference type="NCBI Taxonomy" id="3114988"/>
    <lineage>
        <taxon>Viruses</taxon>
        <taxon>Varidnaviria</taxon>
        <taxon>Bamfordvirae</taxon>
        <taxon>Nucleocytoviricota</taxon>
        <taxon>Megaviricetes</taxon>
        <taxon>Mamonoviridae</taxon>
        <taxon>Medusavirus</taxon>
        <taxon>Medusavirus medusae</taxon>
    </lineage>
</organism>
<name>A0A3T1CXC6_9VIRU</name>
<reference evidence="2" key="1">
    <citation type="journal article" date="2019" name="J. Virol.">
        <title>Medusavirus, a novel large DNA virus discovered from hot spring water.</title>
        <authorList>
            <person name="Yoshikawa G."/>
            <person name="Blanc-Mathieu R."/>
            <person name="Song C."/>
            <person name="Kayama Y."/>
            <person name="Mochizuki T."/>
            <person name="Murata K."/>
            <person name="Ogata H."/>
            <person name="Takemura M."/>
        </authorList>
    </citation>
    <scope>NUCLEOTIDE SEQUENCE [LARGE SCALE GENOMIC DNA]</scope>
</reference>
<dbReference type="Proteomes" id="UP001161669">
    <property type="component" value="Segment"/>
</dbReference>
<evidence type="ECO:0000313" key="1">
    <source>
        <dbReference type="EMBL" id="BBI30445.1"/>
    </source>
</evidence>